<name>A0A0D9XB79_9ORYZ</name>
<reference evidence="2 3" key="1">
    <citation type="submission" date="2012-08" db="EMBL/GenBank/DDBJ databases">
        <title>Oryza genome evolution.</title>
        <authorList>
            <person name="Wing R.A."/>
        </authorList>
    </citation>
    <scope>NUCLEOTIDE SEQUENCE</scope>
</reference>
<dbReference type="Gramene" id="LPERR09G00380.1">
    <property type="protein sequence ID" value="LPERR09G00380.1"/>
    <property type="gene ID" value="LPERR09G00380"/>
</dbReference>
<accession>A0A0D9XB79</accession>
<dbReference type="AlphaFoldDB" id="A0A0D9XB79"/>
<keyword evidence="1" id="KW-0812">Transmembrane</keyword>
<proteinExistence type="predicted"/>
<evidence type="ECO:0000313" key="2">
    <source>
        <dbReference type="EnsemblPlants" id="LPERR09G00380.1"/>
    </source>
</evidence>
<evidence type="ECO:0000313" key="3">
    <source>
        <dbReference type="Proteomes" id="UP000032180"/>
    </source>
</evidence>
<feature type="transmembrane region" description="Helical" evidence="1">
    <location>
        <begin position="255"/>
        <end position="284"/>
    </location>
</feature>
<reference evidence="3" key="2">
    <citation type="submission" date="2013-12" db="EMBL/GenBank/DDBJ databases">
        <authorList>
            <person name="Yu Y."/>
            <person name="Lee S."/>
            <person name="de Baynast K."/>
            <person name="Wissotski M."/>
            <person name="Liu L."/>
            <person name="Talag J."/>
            <person name="Goicoechea J."/>
            <person name="Angelova A."/>
            <person name="Jetty R."/>
            <person name="Kudrna D."/>
            <person name="Golser W."/>
            <person name="Rivera L."/>
            <person name="Zhang J."/>
            <person name="Wing R."/>
        </authorList>
    </citation>
    <scope>NUCLEOTIDE SEQUENCE</scope>
</reference>
<feature type="transmembrane region" description="Helical" evidence="1">
    <location>
        <begin position="491"/>
        <end position="520"/>
    </location>
</feature>
<keyword evidence="3" id="KW-1185">Reference proteome</keyword>
<feature type="transmembrane region" description="Helical" evidence="1">
    <location>
        <begin position="411"/>
        <end position="434"/>
    </location>
</feature>
<evidence type="ECO:0000256" key="1">
    <source>
        <dbReference type="SAM" id="Phobius"/>
    </source>
</evidence>
<dbReference type="Proteomes" id="UP000032180">
    <property type="component" value="Chromosome 9"/>
</dbReference>
<reference evidence="2" key="3">
    <citation type="submission" date="2015-04" db="UniProtKB">
        <authorList>
            <consortium name="EnsemblPlants"/>
        </authorList>
    </citation>
    <scope>IDENTIFICATION</scope>
</reference>
<dbReference type="PANTHER" id="PTHR34483:SF7">
    <property type="entry name" value="TRANSMEMBRANE PROTEIN"/>
    <property type="match status" value="1"/>
</dbReference>
<feature type="transmembrane region" description="Helical" evidence="1">
    <location>
        <begin position="225"/>
        <end position="249"/>
    </location>
</feature>
<feature type="transmembrane region" description="Helical" evidence="1">
    <location>
        <begin position="170"/>
        <end position="200"/>
    </location>
</feature>
<organism evidence="2 3">
    <name type="scientific">Leersia perrieri</name>
    <dbReference type="NCBI Taxonomy" id="77586"/>
    <lineage>
        <taxon>Eukaryota</taxon>
        <taxon>Viridiplantae</taxon>
        <taxon>Streptophyta</taxon>
        <taxon>Embryophyta</taxon>
        <taxon>Tracheophyta</taxon>
        <taxon>Spermatophyta</taxon>
        <taxon>Magnoliopsida</taxon>
        <taxon>Liliopsida</taxon>
        <taxon>Poales</taxon>
        <taxon>Poaceae</taxon>
        <taxon>BOP clade</taxon>
        <taxon>Oryzoideae</taxon>
        <taxon>Oryzeae</taxon>
        <taxon>Oryzinae</taxon>
        <taxon>Leersia</taxon>
    </lineage>
</organism>
<protein>
    <submittedName>
        <fullName evidence="2">Uncharacterized protein</fullName>
    </submittedName>
</protein>
<keyword evidence="1" id="KW-1133">Transmembrane helix</keyword>
<dbReference type="EnsemblPlants" id="LPERR09G00380.1">
    <property type="protein sequence ID" value="LPERR09G00380.1"/>
    <property type="gene ID" value="LPERR09G00380"/>
</dbReference>
<feature type="transmembrane region" description="Helical" evidence="1">
    <location>
        <begin position="463"/>
        <end position="485"/>
    </location>
</feature>
<dbReference type="eggNOG" id="ENOG502R5NC">
    <property type="taxonomic scope" value="Eukaryota"/>
</dbReference>
<feature type="transmembrane region" description="Helical" evidence="1">
    <location>
        <begin position="89"/>
        <end position="109"/>
    </location>
</feature>
<dbReference type="HOGENOM" id="CLU_511302_0_0_1"/>
<keyword evidence="1" id="KW-0472">Membrane</keyword>
<dbReference type="PANTHER" id="PTHR34483">
    <property type="entry name" value="OS09G0129800 PROTEIN"/>
    <property type="match status" value="1"/>
</dbReference>
<feature type="transmembrane region" description="Helical" evidence="1">
    <location>
        <begin position="373"/>
        <end position="391"/>
    </location>
</feature>
<feature type="transmembrane region" description="Helical" evidence="1">
    <location>
        <begin position="31"/>
        <end position="54"/>
    </location>
</feature>
<sequence length="533" mass="58179">MAVVAKTRASFFSCFTFLKEALILPTHNPKLFTPILLLTAFSTFLILATNVAIVQPLGMDVAQLAIKLQNTDPSSAEYRRILEEMKHDVTRIVAIVIPVVLVSLVLGFLKECVAFFAASSTYSGDRYSLPELISKVIRGNLKGPLITMVSGCNSGHMDDVPGRQQQQLNLLFQALLFVIGFLAFLYFNVVGMVSIVVSVADTECRGIRALRQAWRLMTGVRRKEGLVLVIVVYLLSMAISPLNLVAAAYTKKSMALGLCFLAVYCLLSGAEQLFYIAAATVYCVQAMDSKEEAMPCAYDKIPTGCPVSLYNREMVEHDMTPVFVYGGAATLGSVVLGFVKPCLAFFAASSTFAGNRYSLLELHRKAMKGNLKGPLITIAMVTLLQFMVYMGKLPYDVMQRHFKVFSVPRPLLFLCYLASNYLSVVGMVSVGVSVSDKKKNCRGIHALRKAWLLMTRVRRNQGIVLAVVVFLLPKAIDALNLVGVAETKSMALGICLFAVYALLSAGEQLFCFAATTVYCFGASSEAPEGGAPR</sequence>